<proteinExistence type="predicted"/>
<dbReference type="InterPro" id="IPR000182">
    <property type="entry name" value="GNAT_dom"/>
</dbReference>
<dbReference type="Gene3D" id="3.40.630.30">
    <property type="match status" value="1"/>
</dbReference>
<sequence>MTDFIVRPMQVEDMDEILLVQAACYSDDIPESVESLRAKLLASPLSCFVAIRHDELIAYLIALPWNSSAPPALNAPTCEIPAHVDCLYLHDLSVHPYARGTGVARALIDCFFSRCAQWQMRRSCLVAVQNSTSYWQRFGFLPTTTTAEMREKLSSYPGNAEFLMREIWTQSS</sequence>
<reference evidence="3" key="1">
    <citation type="journal article" date="2019" name="Int. J. Syst. Evol. Microbiol.">
        <title>The Global Catalogue of Microorganisms (GCM) 10K type strain sequencing project: providing services to taxonomists for standard genome sequencing and annotation.</title>
        <authorList>
            <consortium name="The Broad Institute Genomics Platform"/>
            <consortium name="The Broad Institute Genome Sequencing Center for Infectious Disease"/>
            <person name="Wu L."/>
            <person name="Ma J."/>
        </authorList>
    </citation>
    <scope>NUCLEOTIDE SEQUENCE [LARGE SCALE GENOMIC DNA]</scope>
    <source>
        <strain evidence="3">KCTC 23916</strain>
    </source>
</reference>
<dbReference type="EMBL" id="BMYT01000008">
    <property type="protein sequence ID" value="GGX25621.1"/>
    <property type="molecule type" value="Genomic_DNA"/>
</dbReference>
<comment type="caution">
    <text evidence="2">The sequence shown here is derived from an EMBL/GenBank/DDBJ whole genome shotgun (WGS) entry which is preliminary data.</text>
</comment>
<dbReference type="InterPro" id="IPR016181">
    <property type="entry name" value="Acyl_CoA_acyltransferase"/>
</dbReference>
<evidence type="ECO:0000313" key="3">
    <source>
        <dbReference type="Proteomes" id="UP000620127"/>
    </source>
</evidence>
<organism evidence="2 3">
    <name type="scientific">Undibacterium macrobrachii</name>
    <dbReference type="NCBI Taxonomy" id="1119058"/>
    <lineage>
        <taxon>Bacteria</taxon>
        <taxon>Pseudomonadati</taxon>
        <taxon>Pseudomonadota</taxon>
        <taxon>Betaproteobacteria</taxon>
        <taxon>Burkholderiales</taxon>
        <taxon>Oxalobacteraceae</taxon>
        <taxon>Undibacterium</taxon>
    </lineage>
</organism>
<dbReference type="Proteomes" id="UP000620127">
    <property type="component" value="Unassembled WGS sequence"/>
</dbReference>
<accession>A0ABQ2XNS2</accession>
<protein>
    <submittedName>
        <fullName evidence="2">N-acetyltransferase</fullName>
    </submittedName>
</protein>
<dbReference type="CDD" id="cd04301">
    <property type="entry name" value="NAT_SF"/>
    <property type="match status" value="1"/>
</dbReference>
<evidence type="ECO:0000313" key="2">
    <source>
        <dbReference type="EMBL" id="GGX25621.1"/>
    </source>
</evidence>
<dbReference type="RefSeq" id="WP_189347618.1">
    <property type="nucleotide sequence ID" value="NZ_BMYT01000008.1"/>
</dbReference>
<keyword evidence="3" id="KW-1185">Reference proteome</keyword>
<name>A0ABQ2XNS2_9BURK</name>
<dbReference type="PROSITE" id="PS51186">
    <property type="entry name" value="GNAT"/>
    <property type="match status" value="1"/>
</dbReference>
<dbReference type="Pfam" id="PF00583">
    <property type="entry name" value="Acetyltransf_1"/>
    <property type="match status" value="1"/>
</dbReference>
<dbReference type="SUPFAM" id="SSF55729">
    <property type="entry name" value="Acyl-CoA N-acyltransferases (Nat)"/>
    <property type="match status" value="1"/>
</dbReference>
<feature type="domain" description="N-acetyltransferase" evidence="1">
    <location>
        <begin position="4"/>
        <end position="169"/>
    </location>
</feature>
<gene>
    <name evidence="2" type="ORF">GCM10011282_34470</name>
</gene>
<evidence type="ECO:0000259" key="1">
    <source>
        <dbReference type="PROSITE" id="PS51186"/>
    </source>
</evidence>